<dbReference type="PANTHER" id="PTHR43085">
    <property type="entry name" value="HEXOKINASE FAMILY MEMBER"/>
    <property type="match status" value="1"/>
</dbReference>
<keyword evidence="3" id="KW-0547">Nucleotide-binding</keyword>
<protein>
    <submittedName>
        <fullName evidence="7">2-dehydro-3-deoxygluconokinase</fullName>
        <ecNumber evidence="7">2.7.1.45</ecNumber>
    </submittedName>
</protein>
<dbReference type="InterPro" id="IPR029056">
    <property type="entry name" value="Ribokinase-like"/>
</dbReference>
<dbReference type="InterPro" id="IPR050306">
    <property type="entry name" value="PfkB_Carbo_kinase"/>
</dbReference>
<dbReference type="Pfam" id="PF00294">
    <property type="entry name" value="PfkB"/>
    <property type="match status" value="1"/>
</dbReference>
<dbReference type="OrthoDB" id="9808601at2"/>
<keyword evidence="2 7" id="KW-0808">Transferase</keyword>
<feature type="domain" description="Carbohydrate kinase PfkB" evidence="6">
    <location>
        <begin position="10"/>
        <end position="286"/>
    </location>
</feature>
<comment type="similarity">
    <text evidence="1">Belongs to the carbohydrate kinase PfkB family.</text>
</comment>
<comment type="caution">
    <text evidence="7">The sequence shown here is derived from an EMBL/GenBank/DDBJ whole genome shotgun (WGS) entry which is preliminary data.</text>
</comment>
<evidence type="ECO:0000256" key="4">
    <source>
        <dbReference type="ARBA" id="ARBA00022777"/>
    </source>
</evidence>
<keyword evidence="5" id="KW-0067">ATP-binding</keyword>
<name>A0A7K0DV00_9NOCA</name>
<dbReference type="CDD" id="cd01166">
    <property type="entry name" value="KdgK"/>
    <property type="match status" value="1"/>
</dbReference>
<dbReference type="Gene3D" id="3.40.1190.20">
    <property type="match status" value="1"/>
</dbReference>
<evidence type="ECO:0000256" key="5">
    <source>
        <dbReference type="ARBA" id="ARBA00022840"/>
    </source>
</evidence>
<evidence type="ECO:0000256" key="1">
    <source>
        <dbReference type="ARBA" id="ARBA00010688"/>
    </source>
</evidence>
<dbReference type="GO" id="GO:0008673">
    <property type="term" value="F:2-dehydro-3-deoxygluconokinase activity"/>
    <property type="evidence" value="ECO:0007669"/>
    <property type="project" value="UniProtKB-EC"/>
</dbReference>
<dbReference type="AlphaFoldDB" id="A0A7K0DV00"/>
<dbReference type="GO" id="GO:0005524">
    <property type="term" value="F:ATP binding"/>
    <property type="evidence" value="ECO:0007669"/>
    <property type="project" value="UniProtKB-KW"/>
</dbReference>
<evidence type="ECO:0000256" key="3">
    <source>
        <dbReference type="ARBA" id="ARBA00022741"/>
    </source>
</evidence>
<keyword evidence="4 7" id="KW-0418">Kinase</keyword>
<dbReference type="InterPro" id="IPR011611">
    <property type="entry name" value="PfkB_dom"/>
</dbReference>
<accession>A0A7K0DV00</accession>
<gene>
    <name evidence="7" type="primary">kdgK</name>
    <name evidence="7" type="ORF">NRB56_49470</name>
</gene>
<evidence type="ECO:0000256" key="2">
    <source>
        <dbReference type="ARBA" id="ARBA00022679"/>
    </source>
</evidence>
<sequence>MITAPAPGTVLCVGEPLIALTPPAATGLRDAETLSVAVGGAEVNVAVGLAHLGVPSRFAGRVGDDPFGRRVSAVLTAAGVDARFLEVDPDRPTGLYLKDPAGAVRYYRKDSAASVLARLPDAARDGVGHIHVTGITAALSPPCRDLVTELLSAPGATASFDLNYRPALWHPADAGPILLALAERADIVLAGLDEAALLWDVHEPADIRALLPGVTELIVKDGPRRASAFRGADRVDVPPLPTAVVEPIGAGDAFAAGYLAARRGGASLAAALRTGHLLAAIVIGGHTDHGRAPTARELDLARTGAGWPAAR</sequence>
<evidence type="ECO:0000259" key="6">
    <source>
        <dbReference type="Pfam" id="PF00294"/>
    </source>
</evidence>
<proteinExistence type="inferred from homology"/>
<dbReference type="PANTHER" id="PTHR43085:SF1">
    <property type="entry name" value="PSEUDOURIDINE KINASE-RELATED"/>
    <property type="match status" value="1"/>
</dbReference>
<dbReference type="RefSeq" id="WP_153346195.1">
    <property type="nucleotide sequence ID" value="NZ_WEGI01000011.1"/>
</dbReference>
<keyword evidence="8" id="KW-1185">Reference proteome</keyword>
<dbReference type="SUPFAM" id="SSF53613">
    <property type="entry name" value="Ribokinase-like"/>
    <property type="match status" value="1"/>
</dbReference>
<organism evidence="7 8">
    <name type="scientific">Nocardia aurantia</name>
    <dbReference type="NCBI Taxonomy" id="2585199"/>
    <lineage>
        <taxon>Bacteria</taxon>
        <taxon>Bacillati</taxon>
        <taxon>Actinomycetota</taxon>
        <taxon>Actinomycetes</taxon>
        <taxon>Mycobacteriales</taxon>
        <taxon>Nocardiaceae</taxon>
        <taxon>Nocardia</taxon>
    </lineage>
</organism>
<dbReference type="EC" id="2.7.1.45" evidence="7"/>
<reference evidence="7 8" key="1">
    <citation type="submission" date="2019-10" db="EMBL/GenBank/DDBJ databases">
        <title>Nocardia macrotermitis sp. nov. and Nocardia aurantia sp. nov., isolated from the gut of fungus growing-termite Macrotermes natalensis.</title>
        <authorList>
            <person name="Benndorf R."/>
            <person name="Schwitalla J."/>
            <person name="Martin K."/>
            <person name="De Beer W."/>
            <person name="Kaster A.-K."/>
            <person name="Vollmers J."/>
            <person name="Poulsen M."/>
            <person name="Beemelmanns C."/>
        </authorList>
    </citation>
    <scope>NUCLEOTIDE SEQUENCE [LARGE SCALE GENOMIC DNA]</scope>
    <source>
        <strain evidence="7 8">RB56</strain>
    </source>
</reference>
<dbReference type="Proteomes" id="UP000431401">
    <property type="component" value="Unassembled WGS sequence"/>
</dbReference>
<evidence type="ECO:0000313" key="8">
    <source>
        <dbReference type="Proteomes" id="UP000431401"/>
    </source>
</evidence>
<evidence type="ECO:0000313" key="7">
    <source>
        <dbReference type="EMBL" id="MQY29357.1"/>
    </source>
</evidence>
<dbReference type="EMBL" id="WEGI01000011">
    <property type="protein sequence ID" value="MQY29357.1"/>
    <property type="molecule type" value="Genomic_DNA"/>
</dbReference>